<organism evidence="5 6">
    <name type="scientific">Mycobacterium simiae</name>
    <name type="common">Mycobacterium habana</name>
    <dbReference type="NCBI Taxonomy" id="1784"/>
    <lineage>
        <taxon>Bacteria</taxon>
        <taxon>Bacillati</taxon>
        <taxon>Actinomycetota</taxon>
        <taxon>Actinomycetes</taxon>
        <taxon>Mycobacteriales</taxon>
        <taxon>Mycobacteriaceae</taxon>
        <taxon>Mycobacterium</taxon>
        <taxon>Mycobacterium simiae complex</taxon>
    </lineage>
</organism>
<protein>
    <recommendedName>
        <fullName evidence="3">Carboxylic ester hydrolase</fullName>
        <ecNumber evidence="3">3.1.1.-</ecNumber>
    </recommendedName>
</protein>
<reference evidence="5 6" key="1">
    <citation type="submission" date="2017-03" db="EMBL/GenBank/DDBJ databases">
        <title>Genomic insights into Mycobacterium simiae human colonization.</title>
        <authorList>
            <person name="Steffani J.L."/>
            <person name="Brunck M.E."/>
            <person name="Cruz E."/>
            <person name="Montiel R."/>
            <person name="Barona F."/>
        </authorList>
    </citation>
    <scope>NUCLEOTIDE SEQUENCE [LARGE SCALE GENOMIC DNA]</scope>
    <source>
        <strain evidence="5 6">MsiGto</strain>
    </source>
</reference>
<comment type="similarity">
    <text evidence="1 3">Belongs to the type-B carboxylesterase/lipase family.</text>
</comment>
<dbReference type="InterPro" id="IPR002018">
    <property type="entry name" value="CarbesteraseB"/>
</dbReference>
<evidence type="ECO:0000256" key="2">
    <source>
        <dbReference type="ARBA" id="ARBA00022801"/>
    </source>
</evidence>
<evidence type="ECO:0000256" key="3">
    <source>
        <dbReference type="RuleBase" id="RU361235"/>
    </source>
</evidence>
<sequence length="562" mass="61440">MHAMDAQAVTRVAGGLLRGTEEEGVIAYRGVPFAQPPVGPLRFGSPLPPQPWAGIRDATRPGPASYQLNSANQDDVDRIIEDIDPGVPGVMAWPDYTNATYRHNHAAEDCLYLDIWVPASAPHGGLPVYVYFHGGANAVSSGSFGLERGANLAREANIIVVRPNYRLGALGWVHFGLISSDFADAINLGVQDQFAALTWVHDNIESFGGDSDNITVGGESSGATAVSHLLTNPRAHPYFRRAVLQSLSPFNPWCTQQRPEAVAVAQLYLELLGIDDPAQLRHIRPNQLLAAQNVLTRYFHPDRHLAWRPLGAVVAGDWVPQAPAEHLSQDPIPKRDLQVAFGFAKDEWQFFRGHSTTVRNGTASDVIAVLAQVFGANGAQQLYQSYHQLYPGHPPGLLLSDIMSFEFFKLPSLAIAQNLAAQRIPVHVFQFSYDLPGLDGALRAVHTGDIPFLFRNHTERDLAWWPTFDGADRGEVQQISAQMGQLYASFIRSGNPGPSWPQFEATNQNVLWFGQTVKPAPGLLNREWDAFQRLGFGTVASLENALVDNTRAALNSTPPGHG</sequence>
<dbReference type="Proteomes" id="UP000193040">
    <property type="component" value="Unassembled WGS sequence"/>
</dbReference>
<dbReference type="InterPro" id="IPR050309">
    <property type="entry name" value="Type-B_Carboxylest/Lipase"/>
</dbReference>
<proteinExistence type="inferred from homology"/>
<evidence type="ECO:0000313" key="6">
    <source>
        <dbReference type="Proteomes" id="UP000193040"/>
    </source>
</evidence>
<dbReference type="InterPro" id="IPR019819">
    <property type="entry name" value="Carboxylesterase_B_CS"/>
</dbReference>
<dbReference type="InterPro" id="IPR019826">
    <property type="entry name" value="Carboxylesterase_B_AS"/>
</dbReference>
<dbReference type="SUPFAM" id="SSF53474">
    <property type="entry name" value="alpha/beta-Hydrolases"/>
    <property type="match status" value="1"/>
</dbReference>
<evidence type="ECO:0000256" key="1">
    <source>
        <dbReference type="ARBA" id="ARBA00005964"/>
    </source>
</evidence>
<dbReference type="Gene3D" id="3.40.50.1820">
    <property type="entry name" value="alpha/beta hydrolase"/>
    <property type="match status" value="1"/>
</dbReference>
<dbReference type="EMBL" id="MZZM01000019">
    <property type="protein sequence ID" value="ORJ59703.1"/>
    <property type="molecule type" value="Genomic_DNA"/>
</dbReference>
<dbReference type="ESTHER" id="mycsi-a0a1x0y3i2">
    <property type="family name" value="Carb_B_Bacteria"/>
</dbReference>
<evidence type="ECO:0000259" key="4">
    <source>
        <dbReference type="Pfam" id="PF00135"/>
    </source>
</evidence>
<dbReference type="AlphaFoldDB" id="A0A1X0Y3I2"/>
<accession>A0A1X0Y3I2</accession>
<dbReference type="PANTHER" id="PTHR11559">
    <property type="entry name" value="CARBOXYLESTERASE"/>
    <property type="match status" value="1"/>
</dbReference>
<dbReference type="EC" id="3.1.1.-" evidence="3"/>
<evidence type="ECO:0000313" key="5">
    <source>
        <dbReference type="EMBL" id="ORJ59703.1"/>
    </source>
</evidence>
<dbReference type="InterPro" id="IPR029058">
    <property type="entry name" value="AB_hydrolase_fold"/>
</dbReference>
<name>A0A1X0Y3I2_MYCSI</name>
<comment type="caution">
    <text evidence="5">The sequence shown here is derived from an EMBL/GenBank/DDBJ whole genome shotgun (WGS) entry which is preliminary data.</text>
</comment>
<keyword evidence="2 3" id="KW-0378">Hydrolase</keyword>
<dbReference type="PROSITE" id="PS00941">
    <property type="entry name" value="CARBOXYLESTERASE_B_2"/>
    <property type="match status" value="1"/>
</dbReference>
<keyword evidence="6" id="KW-1185">Reference proteome</keyword>
<dbReference type="PROSITE" id="PS00122">
    <property type="entry name" value="CARBOXYLESTERASE_B_1"/>
    <property type="match status" value="1"/>
</dbReference>
<feature type="domain" description="Carboxylesterase type B" evidence="4">
    <location>
        <begin position="9"/>
        <end position="518"/>
    </location>
</feature>
<gene>
    <name evidence="5" type="ORF">B5M45_15575</name>
</gene>
<dbReference type="GO" id="GO:0016787">
    <property type="term" value="F:hydrolase activity"/>
    <property type="evidence" value="ECO:0007669"/>
    <property type="project" value="UniProtKB-KW"/>
</dbReference>
<dbReference type="Pfam" id="PF00135">
    <property type="entry name" value="COesterase"/>
    <property type="match status" value="1"/>
</dbReference>